<reference evidence="5" key="1">
    <citation type="submission" date="2016-04" db="EMBL/GenBank/DDBJ databases">
        <authorList>
            <person name="Chen L."/>
            <person name="Zhuang W."/>
            <person name="Wang G."/>
        </authorList>
    </citation>
    <scope>NUCLEOTIDE SEQUENCE [LARGE SCALE GENOMIC DNA]</scope>
    <source>
        <strain evidence="5">208</strain>
    </source>
</reference>
<dbReference type="InterPro" id="IPR003591">
    <property type="entry name" value="Leu-rich_rpt_typical-subtyp"/>
</dbReference>
<dbReference type="RefSeq" id="WP_081165342.1">
    <property type="nucleotide sequence ID" value="NZ_LWBP01000188.1"/>
</dbReference>
<dbReference type="Pfam" id="PF00560">
    <property type="entry name" value="LRR_1"/>
    <property type="match status" value="1"/>
</dbReference>
<organism evidence="4 5">
    <name type="scientific">Niastella populi</name>
    <dbReference type="NCBI Taxonomy" id="550983"/>
    <lineage>
        <taxon>Bacteria</taxon>
        <taxon>Pseudomonadati</taxon>
        <taxon>Bacteroidota</taxon>
        <taxon>Chitinophagia</taxon>
        <taxon>Chitinophagales</taxon>
        <taxon>Chitinophagaceae</taxon>
        <taxon>Niastella</taxon>
    </lineage>
</organism>
<name>A0A1V9FIX4_9BACT</name>
<dbReference type="EMBL" id="LWBP01000188">
    <property type="protein sequence ID" value="OQP58324.1"/>
    <property type="molecule type" value="Genomic_DNA"/>
</dbReference>
<accession>A0A1V9FIX4</accession>
<evidence type="ECO:0000313" key="5">
    <source>
        <dbReference type="Proteomes" id="UP000192276"/>
    </source>
</evidence>
<evidence type="ECO:0000256" key="2">
    <source>
        <dbReference type="ARBA" id="ARBA00022737"/>
    </source>
</evidence>
<dbReference type="Gene3D" id="3.80.10.10">
    <property type="entry name" value="Ribonuclease Inhibitor"/>
    <property type="match status" value="3"/>
</dbReference>
<dbReference type="InterPro" id="IPR055414">
    <property type="entry name" value="LRR_R13L4/SHOC2-like"/>
</dbReference>
<sequence>MSEQYHKYWTTIVESDDQPKALVDHFNFLATTPAMLALIEQVCMRCTAVAISDARLLIDFENGFQLQCRQPAEHLLAGVPASYAALAAVHNGLQLQQPHDVPVFFAGTGEGGALFGAELIDEETEFFQELKQANMDPHQVGQAMMHGQHEVIFHPFKVNGITGEPALSYIDHENGIPCDLPTGELLFAQVFFILVAEAILQRPLLNSFAGETVFIDIGKHRYLRSATSIRIADEEIGVLPAAIGQMEALRELVLIRCHLHTLPPETGMLTCLQKLVLPGNGLAVIPGTIGELTQLVQLDLSENAITVLPNSLGALPLLQELRLESNPLTVLPDTLGNLHSLMMLSIESSQLTTLPASLAQLTSLRKLFIKGSQLTAVPEWVGALSSLEELSLIANKQLRALPASLGRLTQLRTLCLNNCEQLQSVPATMATLERLQYFEGNNTAIDSKALENICQARALTKLELNNAAITHIPPAIGQLQQLQQLSLQENPLVTLAPETGELKNLAVLNLDGCALNSIPPAIGNLQQLNSCSLGLSGPAELPDELGTLLKLEFLAIDNSALTGIPAWIGQLPALRVLSLKGWTALLSLDETIVRCRSLSRLWIMDCPAFSVLPAGLCTLEKLRDVVLRNTNAGETAFTVLAGCPALQELEISASALRHVPLQAGELNNLLTLKLSHNAIGRLSPAIKELPKLWSLDLSDNDLTMIMPDIFRIQKLHTLNLSANPLETLPGEIEQAQRLRKLFLYDCHRLPESTFSSLQERLPDCEIMR</sequence>
<dbReference type="Pfam" id="PF23598">
    <property type="entry name" value="LRR_14"/>
    <property type="match status" value="1"/>
</dbReference>
<evidence type="ECO:0000256" key="1">
    <source>
        <dbReference type="ARBA" id="ARBA00022614"/>
    </source>
</evidence>
<gene>
    <name evidence="4" type="ORF">A4R26_02340</name>
</gene>
<dbReference type="PROSITE" id="PS51450">
    <property type="entry name" value="LRR"/>
    <property type="match status" value="2"/>
</dbReference>
<keyword evidence="2" id="KW-0677">Repeat</keyword>
<evidence type="ECO:0000313" key="4">
    <source>
        <dbReference type="EMBL" id="OQP58324.1"/>
    </source>
</evidence>
<dbReference type="Proteomes" id="UP000192276">
    <property type="component" value="Unassembled WGS sequence"/>
</dbReference>
<dbReference type="InterPro" id="IPR050216">
    <property type="entry name" value="LRR_domain-containing"/>
</dbReference>
<dbReference type="PANTHER" id="PTHR48051">
    <property type="match status" value="1"/>
</dbReference>
<dbReference type="PANTHER" id="PTHR48051:SF1">
    <property type="entry name" value="RAS SUPPRESSOR PROTEIN 1"/>
    <property type="match status" value="1"/>
</dbReference>
<dbReference type="Pfam" id="PF13855">
    <property type="entry name" value="LRR_8"/>
    <property type="match status" value="1"/>
</dbReference>
<comment type="caution">
    <text evidence="4">The sequence shown here is derived from an EMBL/GenBank/DDBJ whole genome shotgun (WGS) entry which is preliminary data.</text>
</comment>
<dbReference type="InterPro" id="IPR001611">
    <property type="entry name" value="Leu-rich_rpt"/>
</dbReference>
<keyword evidence="5" id="KW-1185">Reference proteome</keyword>
<dbReference type="OrthoDB" id="8924492at2"/>
<feature type="domain" description="Disease resistance R13L4/SHOC-2-like LRR" evidence="3">
    <location>
        <begin position="321"/>
        <end position="424"/>
    </location>
</feature>
<dbReference type="SMART" id="SM00369">
    <property type="entry name" value="LRR_TYP"/>
    <property type="match status" value="11"/>
</dbReference>
<keyword evidence="1" id="KW-0433">Leucine-rich repeat</keyword>
<proteinExistence type="predicted"/>
<evidence type="ECO:0000259" key="3">
    <source>
        <dbReference type="Pfam" id="PF23598"/>
    </source>
</evidence>
<dbReference type="STRING" id="550983.A4R26_02340"/>
<dbReference type="InterPro" id="IPR032675">
    <property type="entry name" value="LRR_dom_sf"/>
</dbReference>
<dbReference type="AlphaFoldDB" id="A0A1V9FIX4"/>
<dbReference type="GO" id="GO:0005737">
    <property type="term" value="C:cytoplasm"/>
    <property type="evidence" value="ECO:0007669"/>
    <property type="project" value="TreeGrafter"/>
</dbReference>
<dbReference type="SUPFAM" id="SSF52058">
    <property type="entry name" value="L domain-like"/>
    <property type="match status" value="2"/>
</dbReference>
<protein>
    <recommendedName>
        <fullName evidence="3">Disease resistance R13L4/SHOC-2-like LRR domain-containing protein</fullName>
    </recommendedName>
</protein>